<evidence type="ECO:0000313" key="6">
    <source>
        <dbReference type="EMBL" id="MBF5052480.1"/>
    </source>
</evidence>
<dbReference type="Gene3D" id="1.10.1660.10">
    <property type="match status" value="1"/>
</dbReference>
<proteinExistence type="predicted"/>
<keyword evidence="7" id="KW-1185">Reference proteome</keyword>
<keyword evidence="3" id="KW-0804">Transcription</keyword>
<sequence>MKAFDDGYSIQAVSRQSGVHPVTLRAWERRYGLIRPARTERGHRRYSDQDLAVIERILSWLDRGLPISQVRPVLEQDGGPVTEVAGPWRDAMEDALLALEARNVRRLEQLFQRLTGDYPLGRVVTGFCDPLRDHLRALPGLGASQALLDSFLRQKLAGRLLARAPGRRERAWLVMAVGDPLPALIQAAVADRPVWCLETPVAWPALTPWLAEPRLAGVVWMLGERPARRQIAQLWPEQQPEGAFLCAGPALAGDPPTPAWLPCEPGDYQAVAKRMDDAESITQQQGEQGATGLVS</sequence>
<evidence type="ECO:0000256" key="3">
    <source>
        <dbReference type="ARBA" id="ARBA00023163"/>
    </source>
</evidence>
<dbReference type="PROSITE" id="PS50937">
    <property type="entry name" value="HTH_MERR_2"/>
    <property type="match status" value="1"/>
</dbReference>
<protein>
    <submittedName>
        <fullName evidence="6">MerR family transcriptional regulator</fullName>
    </submittedName>
</protein>
<dbReference type="PANTHER" id="PTHR30204:SF67">
    <property type="entry name" value="HTH-TYPE TRANSCRIPTIONAL REGULATOR MLRA-RELATED"/>
    <property type="match status" value="1"/>
</dbReference>
<accession>A0ABS0AGS5</accession>
<gene>
    <name evidence="6" type="ORF">ISO4_01082</name>
</gene>
<keyword evidence="2" id="KW-0238">DNA-binding</keyword>
<evidence type="ECO:0000256" key="4">
    <source>
        <dbReference type="SAM" id="MobiDB-lite"/>
    </source>
</evidence>
<feature type="compositionally biased region" description="Polar residues" evidence="4">
    <location>
        <begin position="280"/>
        <end position="295"/>
    </location>
</feature>
<dbReference type="RefSeq" id="WP_194855426.1">
    <property type="nucleotide sequence ID" value="NZ_ARXR01000006.1"/>
</dbReference>
<dbReference type="EMBL" id="ARXR01000006">
    <property type="protein sequence ID" value="MBF5052480.1"/>
    <property type="molecule type" value="Genomic_DNA"/>
</dbReference>
<feature type="domain" description="HTH merR-type" evidence="5">
    <location>
        <begin position="7"/>
        <end position="76"/>
    </location>
</feature>
<dbReference type="PANTHER" id="PTHR30204">
    <property type="entry name" value="REDOX-CYCLING DRUG-SENSING TRANSCRIPTIONAL ACTIVATOR SOXR"/>
    <property type="match status" value="1"/>
</dbReference>
<dbReference type="CDD" id="cd01104">
    <property type="entry name" value="HTH_MlrA-CarA"/>
    <property type="match status" value="1"/>
</dbReference>
<reference evidence="6 7" key="1">
    <citation type="submission" date="2012-09" db="EMBL/GenBank/DDBJ databases">
        <title>Genome Sequence of alkane-degrading Bacterium Alcanivorax venustensis ISO4.</title>
        <authorList>
            <person name="Lai Q."/>
            <person name="Shao Z."/>
        </authorList>
    </citation>
    <scope>NUCLEOTIDE SEQUENCE [LARGE SCALE GENOMIC DNA]</scope>
    <source>
        <strain evidence="6 7">ISO4</strain>
    </source>
</reference>
<comment type="caution">
    <text evidence="6">The sequence shown here is derived from an EMBL/GenBank/DDBJ whole genome shotgun (WGS) entry which is preliminary data.</text>
</comment>
<evidence type="ECO:0000256" key="1">
    <source>
        <dbReference type="ARBA" id="ARBA00023015"/>
    </source>
</evidence>
<evidence type="ECO:0000256" key="2">
    <source>
        <dbReference type="ARBA" id="ARBA00023125"/>
    </source>
</evidence>
<evidence type="ECO:0000313" key="7">
    <source>
        <dbReference type="Proteomes" id="UP000644441"/>
    </source>
</evidence>
<dbReference type="Pfam" id="PF13411">
    <property type="entry name" value="MerR_1"/>
    <property type="match status" value="1"/>
</dbReference>
<dbReference type="SUPFAM" id="SSF46955">
    <property type="entry name" value="Putative DNA-binding domain"/>
    <property type="match status" value="1"/>
</dbReference>
<feature type="region of interest" description="Disordered" evidence="4">
    <location>
        <begin position="275"/>
        <end position="295"/>
    </location>
</feature>
<dbReference type="InterPro" id="IPR009061">
    <property type="entry name" value="DNA-bd_dom_put_sf"/>
</dbReference>
<name>A0ABS0AGS5_9GAMM</name>
<dbReference type="Proteomes" id="UP000644441">
    <property type="component" value="Unassembled WGS sequence"/>
</dbReference>
<evidence type="ECO:0000259" key="5">
    <source>
        <dbReference type="PROSITE" id="PS50937"/>
    </source>
</evidence>
<organism evidence="6 7">
    <name type="scientific">Alloalcanivorax venustensis ISO4</name>
    <dbReference type="NCBI Taxonomy" id="1177184"/>
    <lineage>
        <taxon>Bacteria</taxon>
        <taxon>Pseudomonadati</taxon>
        <taxon>Pseudomonadota</taxon>
        <taxon>Gammaproteobacteria</taxon>
        <taxon>Oceanospirillales</taxon>
        <taxon>Alcanivoracaceae</taxon>
        <taxon>Alloalcanivorax</taxon>
    </lineage>
</organism>
<keyword evidence="1" id="KW-0805">Transcription regulation</keyword>
<dbReference type="SMART" id="SM00422">
    <property type="entry name" value="HTH_MERR"/>
    <property type="match status" value="1"/>
</dbReference>
<dbReference type="InterPro" id="IPR047057">
    <property type="entry name" value="MerR_fam"/>
</dbReference>
<dbReference type="InterPro" id="IPR000551">
    <property type="entry name" value="MerR-type_HTH_dom"/>
</dbReference>